<evidence type="ECO:0000256" key="2">
    <source>
        <dbReference type="ARBA" id="ARBA00022692"/>
    </source>
</evidence>
<feature type="transmembrane region" description="Helical" evidence="5">
    <location>
        <begin position="127"/>
        <end position="146"/>
    </location>
</feature>
<protein>
    <recommendedName>
        <fullName evidence="6">Major facilitator superfamily (MFS) profile domain-containing protein</fullName>
    </recommendedName>
</protein>
<keyword evidence="2 5" id="KW-0812">Transmembrane</keyword>
<keyword evidence="3 5" id="KW-1133">Transmembrane helix</keyword>
<evidence type="ECO:0000256" key="1">
    <source>
        <dbReference type="ARBA" id="ARBA00004141"/>
    </source>
</evidence>
<dbReference type="InterPro" id="IPR036259">
    <property type="entry name" value="MFS_trans_sf"/>
</dbReference>
<name>A0ABN9L0P2_9NEOB</name>
<sequence>MITLKIAVTIKVLPLNLPLLTLVLGIGGTFQYGLHISLINSPSKYVQKFINVTWEQRYGTVLHPDTIMLLWSIIVSIYSIGGLLGSLIVGYLAFTFGRKNTQLYNNLIAIVGALLMSTSRVAQSFEIIILGRFLYGINAVFLYTSPQGVGLNLHTMYIGECAPQSKRGMVTVSVSLAIAFGKLMGFVIGLRELMGTEEMWPFLLATSAIPALIQLVTLPFFPESPRYLLIDKGDKDGCLKAMQQLWGPGEHSLEMKSMMTEKEAVGEQIKGLKDLLVDRAVRWQMITLLVTCGAVQLIGINAVYFYAYDIFQNAGISAGEAPYLSLGIGIMEIFTIVLCAHLTCVQNCIMLRLYLYIAPMQAYGCEKNSDATWTMRVPSDFYAPLSFEKPAIHVPHTVKSR</sequence>
<evidence type="ECO:0000259" key="6">
    <source>
        <dbReference type="PROSITE" id="PS50850"/>
    </source>
</evidence>
<feature type="transmembrane region" description="Helical" evidence="5">
    <location>
        <begin position="103"/>
        <end position="121"/>
    </location>
</feature>
<dbReference type="EMBL" id="CAUEEQ010006612">
    <property type="protein sequence ID" value="CAJ0930316.1"/>
    <property type="molecule type" value="Genomic_DNA"/>
</dbReference>
<evidence type="ECO:0000256" key="4">
    <source>
        <dbReference type="ARBA" id="ARBA00023136"/>
    </source>
</evidence>
<comment type="subcellular location">
    <subcellularLocation>
        <location evidence="1">Membrane</location>
        <topology evidence="1">Multi-pass membrane protein</topology>
    </subcellularLocation>
</comment>
<gene>
    <name evidence="7" type="ORF">RIMI_LOCUS4182612</name>
</gene>
<evidence type="ECO:0000313" key="7">
    <source>
        <dbReference type="EMBL" id="CAJ0930316.1"/>
    </source>
</evidence>
<feature type="transmembrane region" description="Helical" evidence="5">
    <location>
        <begin position="167"/>
        <end position="188"/>
    </location>
</feature>
<accession>A0ABN9L0P2</accession>
<dbReference type="PANTHER" id="PTHR23503:SF129">
    <property type="entry name" value="SOLUTE CARRIER FAMILY 2 MEMBER 11-LIKE 1"/>
    <property type="match status" value="1"/>
</dbReference>
<dbReference type="SUPFAM" id="SSF103473">
    <property type="entry name" value="MFS general substrate transporter"/>
    <property type="match status" value="1"/>
</dbReference>
<keyword evidence="8" id="KW-1185">Reference proteome</keyword>
<organism evidence="7 8">
    <name type="scientific">Ranitomeya imitator</name>
    <name type="common">mimic poison frog</name>
    <dbReference type="NCBI Taxonomy" id="111125"/>
    <lineage>
        <taxon>Eukaryota</taxon>
        <taxon>Metazoa</taxon>
        <taxon>Chordata</taxon>
        <taxon>Craniata</taxon>
        <taxon>Vertebrata</taxon>
        <taxon>Euteleostomi</taxon>
        <taxon>Amphibia</taxon>
        <taxon>Batrachia</taxon>
        <taxon>Anura</taxon>
        <taxon>Neobatrachia</taxon>
        <taxon>Hyloidea</taxon>
        <taxon>Dendrobatidae</taxon>
        <taxon>Dendrobatinae</taxon>
        <taxon>Ranitomeya</taxon>
    </lineage>
</organism>
<dbReference type="Gene3D" id="1.20.1250.20">
    <property type="entry name" value="MFS general substrate transporter like domains"/>
    <property type="match status" value="1"/>
</dbReference>
<evidence type="ECO:0000256" key="3">
    <source>
        <dbReference type="ARBA" id="ARBA00022989"/>
    </source>
</evidence>
<feature type="transmembrane region" description="Helical" evidence="5">
    <location>
        <begin position="286"/>
        <end position="308"/>
    </location>
</feature>
<feature type="transmembrane region" description="Helical" evidence="5">
    <location>
        <begin position="68"/>
        <end position="94"/>
    </location>
</feature>
<dbReference type="Pfam" id="PF00083">
    <property type="entry name" value="Sugar_tr"/>
    <property type="match status" value="1"/>
</dbReference>
<keyword evidence="4 5" id="KW-0472">Membrane</keyword>
<dbReference type="InterPro" id="IPR020846">
    <property type="entry name" value="MFS_dom"/>
</dbReference>
<feature type="domain" description="Major facilitator superfamily (MFS) profile" evidence="6">
    <location>
        <begin position="21"/>
        <end position="401"/>
    </location>
</feature>
<reference evidence="7" key="1">
    <citation type="submission" date="2023-07" db="EMBL/GenBank/DDBJ databases">
        <authorList>
            <person name="Stuckert A."/>
        </authorList>
    </citation>
    <scope>NUCLEOTIDE SEQUENCE</scope>
</reference>
<dbReference type="InterPro" id="IPR045263">
    <property type="entry name" value="GLUT"/>
</dbReference>
<evidence type="ECO:0000256" key="5">
    <source>
        <dbReference type="SAM" id="Phobius"/>
    </source>
</evidence>
<feature type="transmembrane region" description="Helical" evidence="5">
    <location>
        <begin position="12"/>
        <end position="34"/>
    </location>
</feature>
<feature type="transmembrane region" description="Helical" evidence="5">
    <location>
        <begin position="323"/>
        <end position="345"/>
    </location>
</feature>
<evidence type="ECO:0000313" key="8">
    <source>
        <dbReference type="Proteomes" id="UP001176940"/>
    </source>
</evidence>
<proteinExistence type="predicted"/>
<feature type="transmembrane region" description="Helical" evidence="5">
    <location>
        <begin position="200"/>
        <end position="221"/>
    </location>
</feature>
<dbReference type="PANTHER" id="PTHR23503">
    <property type="entry name" value="SOLUTE CARRIER FAMILY 2"/>
    <property type="match status" value="1"/>
</dbReference>
<comment type="caution">
    <text evidence="7">The sequence shown here is derived from an EMBL/GenBank/DDBJ whole genome shotgun (WGS) entry which is preliminary data.</text>
</comment>
<dbReference type="Proteomes" id="UP001176940">
    <property type="component" value="Unassembled WGS sequence"/>
</dbReference>
<dbReference type="PROSITE" id="PS50850">
    <property type="entry name" value="MFS"/>
    <property type="match status" value="1"/>
</dbReference>
<dbReference type="InterPro" id="IPR005828">
    <property type="entry name" value="MFS_sugar_transport-like"/>
</dbReference>